<dbReference type="InterPro" id="IPR009003">
    <property type="entry name" value="Peptidase_S1_PA"/>
</dbReference>
<dbReference type="EMBL" id="CAXITT010000060">
    <property type="protein sequence ID" value="CAL1530011.1"/>
    <property type="molecule type" value="Genomic_DNA"/>
</dbReference>
<dbReference type="AlphaFoldDB" id="A0AAV2HC15"/>
<reference evidence="1 2" key="1">
    <citation type="submission" date="2024-04" db="EMBL/GenBank/DDBJ databases">
        <authorList>
            <consortium name="Genoscope - CEA"/>
            <person name="William W."/>
        </authorList>
    </citation>
    <scope>NUCLEOTIDE SEQUENCE [LARGE SCALE GENOMIC DNA]</scope>
</reference>
<dbReference type="SUPFAM" id="SSF50494">
    <property type="entry name" value="Trypsin-like serine proteases"/>
    <property type="match status" value="1"/>
</dbReference>
<organism evidence="1 2">
    <name type="scientific">Lymnaea stagnalis</name>
    <name type="common">Great pond snail</name>
    <name type="synonym">Helix stagnalis</name>
    <dbReference type="NCBI Taxonomy" id="6523"/>
    <lineage>
        <taxon>Eukaryota</taxon>
        <taxon>Metazoa</taxon>
        <taxon>Spiralia</taxon>
        <taxon>Lophotrochozoa</taxon>
        <taxon>Mollusca</taxon>
        <taxon>Gastropoda</taxon>
        <taxon>Heterobranchia</taxon>
        <taxon>Euthyneura</taxon>
        <taxon>Panpulmonata</taxon>
        <taxon>Hygrophila</taxon>
        <taxon>Lymnaeoidea</taxon>
        <taxon>Lymnaeidae</taxon>
        <taxon>Lymnaea</taxon>
    </lineage>
</organism>
<dbReference type="InterPro" id="IPR043504">
    <property type="entry name" value="Peptidase_S1_PA_chymotrypsin"/>
</dbReference>
<accession>A0AAV2HC15</accession>
<name>A0AAV2HC15_LYMST</name>
<protein>
    <submittedName>
        <fullName evidence="1">Uncharacterized protein</fullName>
    </submittedName>
</protein>
<sequence>MIKRAEKIHSKMGDEELLLESNSKVRWDNCPKRSGHAAFIPVNEFRRHHLPAGYQDEELKEFILSVAALTTLITVDYVSPNRPLTVSDSQTPYPFSNRRGLFAKRTGSGMVWEVKKITEKDSEESGTCLCFQCRRSPTPRKEWGLVQVLTAPHVVFDSEEVVCSKFSLFQDSEVNETAENSIDGVETVYTMVDNDASCIKCATHNLDLIDKLETLFLKYLKLYLNVKERFKGPHIDKICIVVSHPHGYTKHVSVGTWSSSEGAGSLLPDTRYTYSTSTCPGSSGSPVFVMGTQWCPIIRPHSCSVGKNNESSVYWG</sequence>
<dbReference type="Gene3D" id="2.40.10.10">
    <property type="entry name" value="Trypsin-like serine proteases"/>
    <property type="match status" value="2"/>
</dbReference>
<evidence type="ECO:0000313" key="1">
    <source>
        <dbReference type="EMBL" id="CAL1530011.1"/>
    </source>
</evidence>
<dbReference type="Proteomes" id="UP001497497">
    <property type="component" value="Unassembled WGS sequence"/>
</dbReference>
<evidence type="ECO:0000313" key="2">
    <source>
        <dbReference type="Proteomes" id="UP001497497"/>
    </source>
</evidence>
<gene>
    <name evidence="1" type="ORF">GSLYS_00004144001</name>
</gene>
<comment type="caution">
    <text evidence="1">The sequence shown here is derived from an EMBL/GenBank/DDBJ whole genome shotgun (WGS) entry which is preliminary data.</text>
</comment>
<proteinExistence type="predicted"/>
<keyword evidence="2" id="KW-1185">Reference proteome</keyword>